<evidence type="ECO:0000313" key="2">
    <source>
        <dbReference type="EMBL" id="KAK8850955.1"/>
    </source>
</evidence>
<proteinExistence type="predicted"/>
<comment type="caution">
    <text evidence="2">The sequence shown here is derived from an EMBL/GenBank/DDBJ whole genome shotgun (WGS) entry which is preliminary data.</text>
</comment>
<organism evidence="2 3">
    <name type="scientific">Apiospora arundinis</name>
    <dbReference type="NCBI Taxonomy" id="335852"/>
    <lineage>
        <taxon>Eukaryota</taxon>
        <taxon>Fungi</taxon>
        <taxon>Dikarya</taxon>
        <taxon>Ascomycota</taxon>
        <taxon>Pezizomycotina</taxon>
        <taxon>Sordariomycetes</taxon>
        <taxon>Xylariomycetidae</taxon>
        <taxon>Amphisphaeriales</taxon>
        <taxon>Apiosporaceae</taxon>
        <taxon>Apiospora</taxon>
    </lineage>
</organism>
<accession>A0ABR2HPB4</accession>
<feature type="compositionally biased region" description="Polar residues" evidence="1">
    <location>
        <begin position="33"/>
        <end position="44"/>
    </location>
</feature>
<dbReference type="Proteomes" id="UP001390339">
    <property type="component" value="Unassembled WGS sequence"/>
</dbReference>
<feature type="region of interest" description="Disordered" evidence="1">
    <location>
        <begin position="175"/>
        <end position="194"/>
    </location>
</feature>
<gene>
    <name evidence="2" type="ORF">PGQ11_013434</name>
</gene>
<feature type="region of interest" description="Disordered" evidence="1">
    <location>
        <begin position="1"/>
        <end position="142"/>
    </location>
</feature>
<evidence type="ECO:0000256" key="1">
    <source>
        <dbReference type="SAM" id="MobiDB-lite"/>
    </source>
</evidence>
<evidence type="ECO:0000313" key="3">
    <source>
        <dbReference type="Proteomes" id="UP001390339"/>
    </source>
</evidence>
<dbReference type="EMBL" id="JAPCWZ010000009">
    <property type="protein sequence ID" value="KAK8850955.1"/>
    <property type="molecule type" value="Genomic_DNA"/>
</dbReference>
<keyword evidence="3" id="KW-1185">Reference proteome</keyword>
<feature type="compositionally biased region" description="Gly residues" evidence="1">
    <location>
        <begin position="94"/>
        <end position="110"/>
    </location>
</feature>
<name>A0ABR2HPB4_9PEZI</name>
<sequence>MEIAPNSDDEAKQHQKNGHLAKSIGEMKASAKSKYQQRADTTDSVALPQPTFREVPANVNANHVRSERAEPAPRSQPSAPQVRTRKKQTSKKPGGIGGGDGESGSDSDGGGGRKRGGGSPSQPSRRPKAQSPPDSMEPIPGDASLNAEEEKRLQAQRALNRFEPDWVDRLRYRSQKRAEGEQRRRLLATNSGEARPDSRLLASVREYDKFLEDYLDDSLLAAIGIDWSEDVHYQTPSLNVKTNLILSAEEDVIRILRSRNLRSYQDDAFYSSNPSQLAALPADTNHPVERMHSHIAYLRSESRFNGIETREDMLDWILLNEAPDYNLFQYIGPEYNLFRSIAYAYLGEIAEQVVNDIKNPSQAGLPFLTTLQKSRDGGNLLNREYIEWVWSRCDAAMLKEVLLRDKGYERQCKKEHIRRYRESMRDVHVSQEFVMVNTSSSNTVGMTILMNGRALTLKMVYGKDLVRMGWRRQADGDYWRGAIFKDQPELVFQVNMDGEVLDLVESLDWYRAVVG</sequence>
<protein>
    <submittedName>
        <fullName evidence="2">Uncharacterized protein</fullName>
    </submittedName>
</protein>
<feature type="compositionally biased region" description="Basic and acidic residues" evidence="1">
    <location>
        <begin position="175"/>
        <end position="184"/>
    </location>
</feature>
<reference evidence="2 3" key="1">
    <citation type="journal article" date="2024" name="IMA Fungus">
        <title>Apiospora arundinis, a panoply of carbohydrate-active enzymes and secondary metabolites.</title>
        <authorList>
            <person name="Sorensen T."/>
            <person name="Petersen C."/>
            <person name="Muurmann A.T."/>
            <person name="Christiansen J.V."/>
            <person name="Brundto M.L."/>
            <person name="Overgaard C.K."/>
            <person name="Boysen A.T."/>
            <person name="Wollenberg R.D."/>
            <person name="Larsen T.O."/>
            <person name="Sorensen J.L."/>
            <person name="Nielsen K.L."/>
            <person name="Sondergaard T.E."/>
        </authorList>
    </citation>
    <scope>NUCLEOTIDE SEQUENCE [LARGE SCALE GENOMIC DNA]</scope>
    <source>
        <strain evidence="2 3">AAU 773</strain>
    </source>
</reference>